<name>A0A6A7K342_LACHE</name>
<proteinExistence type="predicted"/>
<sequence length="21" mass="2582">GNCSEETIKHYVETQWERPFK</sequence>
<accession>A0A6A7K342</accession>
<protein>
    <submittedName>
        <fullName evidence="1">IS200/IS605 family transposase</fullName>
    </submittedName>
</protein>
<dbReference type="AlphaFoldDB" id="A0A6A7K342"/>
<organism evidence="1 2">
    <name type="scientific">Lactobacillus helveticus</name>
    <name type="common">Lactobacillus suntoryeus</name>
    <dbReference type="NCBI Taxonomy" id="1587"/>
    <lineage>
        <taxon>Bacteria</taxon>
        <taxon>Bacillati</taxon>
        <taxon>Bacillota</taxon>
        <taxon>Bacilli</taxon>
        <taxon>Lactobacillales</taxon>
        <taxon>Lactobacillaceae</taxon>
        <taxon>Lactobacillus</taxon>
    </lineage>
</organism>
<feature type="non-terminal residue" evidence="1">
    <location>
        <position position="1"/>
    </location>
</feature>
<evidence type="ECO:0000313" key="2">
    <source>
        <dbReference type="Proteomes" id="UP000430466"/>
    </source>
</evidence>
<dbReference type="Proteomes" id="UP000430466">
    <property type="component" value="Unassembled WGS sequence"/>
</dbReference>
<evidence type="ECO:0000313" key="1">
    <source>
        <dbReference type="EMBL" id="MPW14674.1"/>
    </source>
</evidence>
<comment type="caution">
    <text evidence="1">The sequence shown here is derived from an EMBL/GenBank/DDBJ whole genome shotgun (WGS) entry which is preliminary data.</text>
</comment>
<dbReference type="EMBL" id="WHOE01000076">
    <property type="protein sequence ID" value="MPW14674.1"/>
    <property type="molecule type" value="Genomic_DNA"/>
</dbReference>
<gene>
    <name evidence="1" type="ORF">GDZ32_07095</name>
</gene>
<reference evidence="1 2" key="1">
    <citation type="submission" date="2019-10" db="EMBL/GenBank/DDBJ databases">
        <title>Draft genome sequences of Lactobacillus strains.</title>
        <authorList>
            <person name="Cho G.-S."/>
            <person name="Fagbemigun O."/>
            <person name="Brinks E."/>
            <person name="Franz C.M.A.P."/>
        </authorList>
    </citation>
    <scope>NUCLEOTIDE SEQUENCE [LARGE SCALE GENOMIC DNA]</scope>
    <source>
        <strain evidence="1 2">313</strain>
    </source>
</reference>